<evidence type="ECO:0000256" key="6">
    <source>
        <dbReference type="ARBA" id="ARBA00023212"/>
    </source>
</evidence>
<keyword evidence="4" id="KW-0067">ATP-binding</keyword>
<comment type="caution">
    <text evidence="9">The sequence shown here is derived from an EMBL/GenBank/DDBJ whole genome shotgun (WGS) entry which is preliminary data.</text>
</comment>
<keyword evidence="5" id="KW-0175">Coiled coil</keyword>
<dbReference type="GO" id="GO:0005856">
    <property type="term" value="C:cytoskeleton"/>
    <property type="evidence" value="ECO:0007669"/>
    <property type="project" value="UniProtKB-SubCell"/>
</dbReference>
<comment type="similarity">
    <text evidence="7">Belongs to the TRAFAC class myosin-kinesin ATPase superfamily. Kinesin family.</text>
</comment>
<evidence type="ECO:0000313" key="10">
    <source>
        <dbReference type="Proteomes" id="UP001608902"/>
    </source>
</evidence>
<keyword evidence="2" id="KW-0963">Cytoplasm</keyword>
<dbReference type="InterPro" id="IPR036961">
    <property type="entry name" value="Kinesin_motor_dom_sf"/>
</dbReference>
<keyword evidence="10" id="KW-1185">Reference proteome</keyword>
<dbReference type="PANTHER" id="PTHR47969">
    <property type="entry name" value="CHROMOSOME-ASSOCIATED KINESIN KIF4A-RELATED"/>
    <property type="match status" value="1"/>
</dbReference>
<proteinExistence type="inferred from homology"/>
<dbReference type="InterPro" id="IPR001752">
    <property type="entry name" value="Kinesin_motor_dom"/>
</dbReference>
<dbReference type="InterPro" id="IPR027417">
    <property type="entry name" value="P-loop_NTPase"/>
</dbReference>
<keyword evidence="6" id="KW-0206">Cytoskeleton</keyword>
<dbReference type="PANTHER" id="PTHR47969:SF15">
    <property type="entry name" value="CHROMOSOME-ASSOCIATED KINESIN KIF4A-RELATED"/>
    <property type="match status" value="1"/>
</dbReference>
<sequence length="78" mass="8891">MTDHIIPVKVAVRVRPLDEYERLKGAKEYLQYNMEEKQLSLNGKAFGFDAVFDPTSTQNYVFETCAAPLLEHLLKGTT</sequence>
<evidence type="ECO:0000256" key="5">
    <source>
        <dbReference type="ARBA" id="ARBA00023054"/>
    </source>
</evidence>
<reference evidence="9 10" key="1">
    <citation type="submission" date="2024-08" db="EMBL/GenBank/DDBJ databases">
        <title>Gnathostoma spinigerum genome.</title>
        <authorList>
            <person name="Gonzalez-Bertolin B."/>
            <person name="Monzon S."/>
            <person name="Zaballos A."/>
            <person name="Jimenez P."/>
            <person name="Dekumyoy P."/>
            <person name="Varona S."/>
            <person name="Cuesta I."/>
            <person name="Sumanam S."/>
            <person name="Adisakwattana P."/>
            <person name="Gasser R.B."/>
            <person name="Hernandez-Gonzalez A."/>
            <person name="Young N.D."/>
            <person name="Perteguer M.J."/>
        </authorList>
    </citation>
    <scope>NUCLEOTIDE SEQUENCE [LARGE SCALE GENOMIC DNA]</scope>
    <source>
        <strain evidence="9">AL3</strain>
        <tissue evidence="9">Liver</tissue>
    </source>
</reference>
<dbReference type="InterPro" id="IPR027640">
    <property type="entry name" value="Kinesin-like_fam"/>
</dbReference>
<dbReference type="SUPFAM" id="SSF52540">
    <property type="entry name" value="P-loop containing nucleoside triphosphate hydrolases"/>
    <property type="match status" value="1"/>
</dbReference>
<feature type="domain" description="Kinesin motor" evidence="8">
    <location>
        <begin position="7"/>
        <end position="78"/>
    </location>
</feature>
<accession>A0ABD6F2Z4</accession>
<dbReference type="GO" id="GO:0005524">
    <property type="term" value="F:ATP binding"/>
    <property type="evidence" value="ECO:0007669"/>
    <property type="project" value="UniProtKB-KW"/>
</dbReference>
<dbReference type="EMBL" id="JBGFUD010020630">
    <property type="protein sequence ID" value="MFH4984731.1"/>
    <property type="molecule type" value="Genomic_DNA"/>
</dbReference>
<evidence type="ECO:0000256" key="4">
    <source>
        <dbReference type="ARBA" id="ARBA00022840"/>
    </source>
</evidence>
<dbReference type="PROSITE" id="PS50067">
    <property type="entry name" value="KINESIN_MOTOR_2"/>
    <property type="match status" value="1"/>
</dbReference>
<evidence type="ECO:0000313" key="9">
    <source>
        <dbReference type="EMBL" id="MFH4984731.1"/>
    </source>
</evidence>
<protein>
    <recommendedName>
        <fullName evidence="8">Kinesin motor domain-containing protein</fullName>
    </recommendedName>
</protein>
<comment type="subcellular location">
    <subcellularLocation>
        <location evidence="1">Cytoplasm</location>
        <location evidence="1">Cytoskeleton</location>
    </subcellularLocation>
</comment>
<name>A0ABD6F2Z4_9BILA</name>
<dbReference type="Gene3D" id="3.40.850.10">
    <property type="entry name" value="Kinesin motor domain"/>
    <property type="match status" value="1"/>
</dbReference>
<gene>
    <name evidence="9" type="ORF">AB6A40_011440</name>
</gene>
<organism evidence="9 10">
    <name type="scientific">Gnathostoma spinigerum</name>
    <dbReference type="NCBI Taxonomy" id="75299"/>
    <lineage>
        <taxon>Eukaryota</taxon>
        <taxon>Metazoa</taxon>
        <taxon>Ecdysozoa</taxon>
        <taxon>Nematoda</taxon>
        <taxon>Chromadorea</taxon>
        <taxon>Rhabditida</taxon>
        <taxon>Spirurina</taxon>
        <taxon>Gnathostomatomorpha</taxon>
        <taxon>Gnathostomatoidea</taxon>
        <taxon>Gnathostomatidae</taxon>
        <taxon>Gnathostoma</taxon>
    </lineage>
</organism>
<dbReference type="AlphaFoldDB" id="A0ABD6F2Z4"/>
<keyword evidence="3" id="KW-0547">Nucleotide-binding</keyword>
<evidence type="ECO:0000256" key="3">
    <source>
        <dbReference type="ARBA" id="ARBA00022741"/>
    </source>
</evidence>
<dbReference type="Proteomes" id="UP001608902">
    <property type="component" value="Unassembled WGS sequence"/>
</dbReference>
<dbReference type="Pfam" id="PF00225">
    <property type="entry name" value="Kinesin"/>
    <property type="match status" value="1"/>
</dbReference>
<evidence type="ECO:0000259" key="8">
    <source>
        <dbReference type="PROSITE" id="PS50067"/>
    </source>
</evidence>
<evidence type="ECO:0000256" key="2">
    <source>
        <dbReference type="ARBA" id="ARBA00022490"/>
    </source>
</evidence>
<evidence type="ECO:0000256" key="7">
    <source>
        <dbReference type="PROSITE-ProRule" id="PRU00283"/>
    </source>
</evidence>
<comment type="caution">
    <text evidence="7">Lacks conserved residue(s) required for the propagation of feature annotation.</text>
</comment>
<evidence type="ECO:0000256" key="1">
    <source>
        <dbReference type="ARBA" id="ARBA00004245"/>
    </source>
</evidence>